<evidence type="ECO:0000313" key="3">
    <source>
        <dbReference type="EMBL" id="RMZ60698.1"/>
    </source>
</evidence>
<keyword evidence="2" id="KW-0812">Transmembrane</keyword>
<sequence length="860" mass="98356">MGSKKKWVRKLLLFFGVLFIILLLANFGLNLWLKTQLPDYIKNNTDYKISYKTIEVDLGNGSVFSTGISISNKDPHNNNILGLQGTIDTLRMSRFGMYKAIFNDEINSSDLLLARPNLDVTLAKPVDHKTGKKRKEFLFENITIRQGRISIFKSTRQKLLSVDPLDLRVENLQLTEESVKNKLPIIFDQYSIKGGNFFFRPNNIYALKIKTVETINGQVSIEGLRLIPLLTVDQFKRFYSRKANMVKGEIRKMRLKNVVLDNNKISITHAYFQNPNFSVYRTNASPKKTNDFFPFEINLNEMNMDNGTIQVMKADGTNAVFARNINMKVDQLKLDEKKTKEAFPLDFKDFQISGKDILFSDHEDYKIGNLALNTKSGELRNISVISHNSSLQETKMNLSIDHITFNLNKLKFINQKLNIDVKDLLVENSNGAIKESKLISRKDTKTDLTGVQFPVLIRKVTLKNANISYEKNNQELKLNELNASLNNIEFISKSKTGELGINVKDYTFTTKNLGYNTTFYRLSVMLLKWDKNSFQVDNFAMKPLVSRAHFVKMIPVERDLYDLKVEKIFGKGDWNIFSQNKFINVSQLTIQKADANIFRSKIPKDDPKEKLLYSGMLRSIKLPIFVKNLDVRSSVLVYEEDTPESVGPGKLTFSNFNMYVKNLNSAKMKGKPTLVNININCSFMKLAPLAVNWNFDVADTQDFFTISGRTINLPARGINPFIRPYLHIMATGSIQEMLFSFKGNPSGLNGSFNLRHKDLKVAILDKNNQEKKGLLTAVANLLVKSTSSKLPETVVIEGVERDPTKSFFNLFWKGIELGLKKTLISKHIEKKEHKLKKVVSDVKKMKKNVQEIKQEIKKTK</sequence>
<reference evidence="3 4" key="1">
    <citation type="submission" date="2018-08" db="EMBL/GenBank/DDBJ databases">
        <title>Chryseobacterium nematophagum: a novel matrix digesting pathogen of nematodes.</title>
        <authorList>
            <person name="Page A."/>
            <person name="Roberts M."/>
            <person name="Felix M.-A."/>
            <person name="Weir W."/>
        </authorList>
    </citation>
    <scope>NUCLEOTIDE SEQUENCE [LARGE SCALE GENOMIC DNA]</scope>
    <source>
        <strain evidence="3 4">JUb275</strain>
    </source>
</reference>
<evidence type="ECO:0000256" key="2">
    <source>
        <dbReference type="SAM" id="Phobius"/>
    </source>
</evidence>
<protein>
    <recommendedName>
        <fullName evidence="5">DUF748 domain-containing protein</fullName>
    </recommendedName>
</protein>
<dbReference type="EMBL" id="QWIV01000005">
    <property type="protein sequence ID" value="RMZ60698.1"/>
    <property type="molecule type" value="Genomic_DNA"/>
</dbReference>
<comment type="caution">
    <text evidence="3">The sequence shown here is derived from an EMBL/GenBank/DDBJ whole genome shotgun (WGS) entry which is preliminary data.</text>
</comment>
<evidence type="ECO:0000256" key="1">
    <source>
        <dbReference type="SAM" id="Coils"/>
    </source>
</evidence>
<keyword evidence="4" id="KW-1185">Reference proteome</keyword>
<organism evidence="3 4">
    <name type="scientific">Chryseobacterium nematophagum</name>
    <dbReference type="NCBI Taxonomy" id="2305228"/>
    <lineage>
        <taxon>Bacteria</taxon>
        <taxon>Pseudomonadati</taxon>
        <taxon>Bacteroidota</taxon>
        <taxon>Flavobacteriia</taxon>
        <taxon>Flavobacteriales</taxon>
        <taxon>Weeksellaceae</taxon>
        <taxon>Chryseobacterium group</taxon>
        <taxon>Chryseobacterium</taxon>
    </lineage>
</organism>
<keyword evidence="1" id="KW-0175">Coiled coil</keyword>
<dbReference type="AlphaFoldDB" id="A0A3M7LD49"/>
<name>A0A3M7LD49_9FLAO</name>
<keyword evidence="2" id="KW-1133">Transmembrane helix</keyword>
<keyword evidence="2" id="KW-0472">Membrane</keyword>
<accession>A0A3M7LD49</accession>
<proteinExistence type="predicted"/>
<feature type="transmembrane region" description="Helical" evidence="2">
    <location>
        <begin position="12"/>
        <end position="33"/>
    </location>
</feature>
<dbReference type="Proteomes" id="UP000267524">
    <property type="component" value="Unassembled WGS sequence"/>
</dbReference>
<evidence type="ECO:0000313" key="4">
    <source>
        <dbReference type="Proteomes" id="UP000267524"/>
    </source>
</evidence>
<dbReference type="RefSeq" id="WP_122545507.1">
    <property type="nucleotide sequence ID" value="NZ_QWIV01000005.1"/>
</dbReference>
<evidence type="ECO:0008006" key="5">
    <source>
        <dbReference type="Google" id="ProtNLM"/>
    </source>
</evidence>
<feature type="coiled-coil region" evidence="1">
    <location>
        <begin position="828"/>
        <end position="855"/>
    </location>
</feature>
<gene>
    <name evidence="3" type="ORF">D1632_01575</name>
</gene>